<keyword evidence="5" id="KW-0206">Cytoskeleton</keyword>
<dbReference type="GO" id="GO:0008017">
    <property type="term" value="F:microtubule binding"/>
    <property type="evidence" value="ECO:0007669"/>
    <property type="project" value="InterPro"/>
</dbReference>
<dbReference type="Pfam" id="PF06886">
    <property type="entry name" value="TPX2"/>
    <property type="match status" value="1"/>
</dbReference>
<organism evidence="9 10">
    <name type="scientific">Saponaria officinalis</name>
    <name type="common">Common soapwort</name>
    <name type="synonym">Lychnis saponaria</name>
    <dbReference type="NCBI Taxonomy" id="3572"/>
    <lineage>
        <taxon>Eukaryota</taxon>
        <taxon>Viridiplantae</taxon>
        <taxon>Streptophyta</taxon>
        <taxon>Embryophyta</taxon>
        <taxon>Tracheophyta</taxon>
        <taxon>Spermatophyta</taxon>
        <taxon>Magnoliopsida</taxon>
        <taxon>eudicotyledons</taxon>
        <taxon>Gunneridae</taxon>
        <taxon>Pentapetalae</taxon>
        <taxon>Caryophyllales</taxon>
        <taxon>Caryophyllaceae</taxon>
        <taxon>Caryophylleae</taxon>
        <taxon>Saponaria</taxon>
    </lineage>
</organism>
<feature type="compositionally biased region" description="Basic residues" evidence="7">
    <location>
        <begin position="177"/>
        <end position="206"/>
    </location>
</feature>
<feature type="coiled-coil region" evidence="6">
    <location>
        <begin position="244"/>
        <end position="286"/>
    </location>
</feature>
<feature type="region of interest" description="Disordered" evidence="7">
    <location>
        <begin position="292"/>
        <end position="376"/>
    </location>
</feature>
<reference evidence="9" key="1">
    <citation type="submission" date="2024-03" db="EMBL/GenBank/DDBJ databases">
        <title>WGS assembly of Saponaria officinalis var. Norfolk2.</title>
        <authorList>
            <person name="Jenkins J."/>
            <person name="Shu S."/>
            <person name="Grimwood J."/>
            <person name="Barry K."/>
            <person name="Goodstein D."/>
            <person name="Schmutz J."/>
            <person name="Leebens-Mack J."/>
            <person name="Osbourn A."/>
        </authorList>
    </citation>
    <scope>NUCLEOTIDE SEQUENCE [LARGE SCALE GENOMIC DNA]</scope>
    <source>
        <strain evidence="9">JIC</strain>
    </source>
</reference>
<evidence type="ECO:0000256" key="4">
    <source>
        <dbReference type="ARBA" id="ARBA00022701"/>
    </source>
</evidence>
<dbReference type="PANTHER" id="PTHR46372:SF2">
    <property type="entry name" value="PROTEIN WVD2-LIKE 3"/>
    <property type="match status" value="1"/>
</dbReference>
<evidence type="ECO:0000256" key="2">
    <source>
        <dbReference type="ARBA" id="ARBA00005885"/>
    </source>
</evidence>
<dbReference type="InterPro" id="IPR027329">
    <property type="entry name" value="TPX2_C"/>
</dbReference>
<gene>
    <name evidence="9" type="ORF">RND81_14G130900</name>
</gene>
<keyword evidence="3" id="KW-0963">Cytoplasm</keyword>
<keyword evidence="4" id="KW-0493">Microtubule</keyword>
<dbReference type="Proteomes" id="UP001443914">
    <property type="component" value="Unassembled WGS sequence"/>
</dbReference>
<evidence type="ECO:0000259" key="8">
    <source>
        <dbReference type="Pfam" id="PF06886"/>
    </source>
</evidence>
<evidence type="ECO:0000256" key="1">
    <source>
        <dbReference type="ARBA" id="ARBA00004245"/>
    </source>
</evidence>
<comment type="similarity">
    <text evidence="2">Belongs to the TPX2 family.</text>
</comment>
<dbReference type="EMBL" id="JBDFQZ010000014">
    <property type="protein sequence ID" value="KAK9665719.1"/>
    <property type="molecule type" value="Genomic_DNA"/>
</dbReference>
<feature type="region of interest" description="Disordered" evidence="7">
    <location>
        <begin position="177"/>
        <end position="231"/>
    </location>
</feature>
<feature type="compositionally biased region" description="Polar residues" evidence="7">
    <location>
        <begin position="214"/>
        <end position="231"/>
    </location>
</feature>
<evidence type="ECO:0000313" key="9">
    <source>
        <dbReference type="EMBL" id="KAK9665719.1"/>
    </source>
</evidence>
<feature type="compositionally biased region" description="Low complexity" evidence="7">
    <location>
        <begin position="359"/>
        <end position="372"/>
    </location>
</feature>
<name>A0AAW1GQA6_SAPOF</name>
<evidence type="ECO:0000256" key="7">
    <source>
        <dbReference type="SAM" id="MobiDB-lite"/>
    </source>
</evidence>
<evidence type="ECO:0000256" key="6">
    <source>
        <dbReference type="SAM" id="Coils"/>
    </source>
</evidence>
<evidence type="ECO:0000256" key="5">
    <source>
        <dbReference type="ARBA" id="ARBA00023212"/>
    </source>
</evidence>
<accession>A0AAW1GQA6</accession>
<sequence>MQNLLTFSHHSHQIVMGMEVREGCADKEPDGVVTYSNDTSLGLSVETVTSRGDGMESLEHLKVTPMPEPYECDVKECTSEKSSTISAACQADDGEDHSYPKIKVGNELLLETSKAPPSIMKTKGETRGKVSPKLASKTCSTNARANCTVPQPFSLATEKRASVRPLDIETYVIKSLLKSKPKHPPNSGKKHQQIKTRKPLQFKSKKHSDEDDSNSAVSDVTPSVRTSRSKIPTSAPVFKSMERAEKRKEFYSKLEEKHQALEAEKLQSEARTKEEIEATVKQLRKNMMFKASPMPSFYHDGPPPKLELKKAPPTRAKSPKLGRRKSCSDATAGLPKNNSIKTNRRSLGTLKEDPNVLDTTSGTSFNTSTGITCEDEQELVRGHATINEARLSP</sequence>
<keyword evidence="6" id="KW-0175">Coiled coil</keyword>
<evidence type="ECO:0000313" key="10">
    <source>
        <dbReference type="Proteomes" id="UP001443914"/>
    </source>
</evidence>
<dbReference type="AlphaFoldDB" id="A0AAW1GQA6"/>
<dbReference type="PANTHER" id="PTHR46372">
    <property type="entry name" value="PROTEIN WVD2-LIKE 3"/>
    <property type="match status" value="1"/>
</dbReference>
<proteinExistence type="inferred from homology"/>
<comment type="subcellular location">
    <subcellularLocation>
        <location evidence="1">Cytoplasm</location>
        <location evidence="1">Cytoskeleton</location>
    </subcellularLocation>
</comment>
<dbReference type="InterPro" id="IPR044806">
    <property type="entry name" value="WVD2/WDL1-4"/>
</dbReference>
<feature type="region of interest" description="Disordered" evidence="7">
    <location>
        <begin position="118"/>
        <end position="137"/>
    </location>
</feature>
<dbReference type="GO" id="GO:0000226">
    <property type="term" value="P:microtubule cytoskeleton organization"/>
    <property type="evidence" value="ECO:0007669"/>
    <property type="project" value="InterPro"/>
</dbReference>
<keyword evidence="10" id="KW-1185">Reference proteome</keyword>
<protein>
    <recommendedName>
        <fullName evidence="8">TPX2 C-terminal domain-containing protein</fullName>
    </recommendedName>
</protein>
<comment type="caution">
    <text evidence="9">The sequence shown here is derived from an EMBL/GenBank/DDBJ whole genome shotgun (WGS) entry which is preliminary data.</text>
</comment>
<evidence type="ECO:0000256" key="3">
    <source>
        <dbReference type="ARBA" id="ARBA00022490"/>
    </source>
</evidence>
<feature type="domain" description="TPX2 C-terminal" evidence="8">
    <location>
        <begin position="237"/>
        <end position="306"/>
    </location>
</feature>
<dbReference type="GO" id="GO:0005874">
    <property type="term" value="C:microtubule"/>
    <property type="evidence" value="ECO:0007669"/>
    <property type="project" value="UniProtKB-KW"/>
</dbReference>